<dbReference type="EMBL" id="NWSV01000002">
    <property type="protein sequence ID" value="PDT05801.1"/>
    <property type="molecule type" value="Genomic_DNA"/>
</dbReference>
<reference evidence="1 2" key="1">
    <citation type="submission" date="2017-09" db="EMBL/GenBank/DDBJ databases">
        <title>Comparative genomics of rhizobia isolated from Phaseolus vulgaris in China.</title>
        <authorList>
            <person name="Tong W."/>
        </authorList>
    </citation>
    <scope>NUCLEOTIDE SEQUENCE [LARGE SCALE GENOMIC DNA]</scope>
    <source>
        <strain evidence="1 2">C5</strain>
    </source>
</reference>
<dbReference type="AlphaFoldDB" id="A0A2A6JHS4"/>
<dbReference type="Gene3D" id="3.90.550.10">
    <property type="entry name" value="Spore Coat Polysaccharide Biosynthesis Protein SpsA, Chain A"/>
    <property type="match status" value="1"/>
</dbReference>
<dbReference type="SUPFAM" id="SSF53448">
    <property type="entry name" value="Nucleotide-diphospho-sugar transferases"/>
    <property type="match status" value="1"/>
</dbReference>
<keyword evidence="2" id="KW-1185">Reference proteome</keyword>
<dbReference type="PANTHER" id="PTHR35105:SF2">
    <property type="entry name" value="PROTEIN CDI"/>
    <property type="match status" value="1"/>
</dbReference>
<dbReference type="RefSeq" id="WP_097610871.1">
    <property type="nucleotide sequence ID" value="NZ_NWSV01000002.1"/>
</dbReference>
<keyword evidence="1" id="KW-0808">Transferase</keyword>
<dbReference type="GO" id="GO:0016740">
    <property type="term" value="F:transferase activity"/>
    <property type="evidence" value="ECO:0007669"/>
    <property type="project" value="UniProtKB-KW"/>
</dbReference>
<protein>
    <submittedName>
        <fullName evidence="1">Glycosyltransferase</fullName>
    </submittedName>
</protein>
<dbReference type="PANTHER" id="PTHR35105">
    <property type="entry name" value="EXPRESSED PROTEIN"/>
    <property type="match status" value="1"/>
</dbReference>
<sequence>MEQQNVRIFVGFDPKEVVAYHVLVQSIIEKSSVPVAFSPIALSNLGGIFTRQRNALQSTEFSFSRFLTPYLSGFEGWSIFMDCDMLMRADIAELWALRDDCYAAMCVKHDYQPKIDTKFLGQTQTKYEKKNWSSFILFNNDKCRALTPDYVNTATGLQLHQFKWLENDDLIGELPVTWNYLVNEYDYREDAKNVHFTDGGPYFEEYKNDDYAEEWFAARERLLFAQQRA</sequence>
<evidence type="ECO:0000313" key="1">
    <source>
        <dbReference type="EMBL" id="PDT05801.1"/>
    </source>
</evidence>
<comment type="caution">
    <text evidence="1">The sequence shown here is derived from an EMBL/GenBank/DDBJ whole genome shotgun (WGS) entry which is preliminary data.</text>
</comment>
<dbReference type="InterPro" id="IPR029044">
    <property type="entry name" value="Nucleotide-diphossugar_trans"/>
</dbReference>
<evidence type="ECO:0000313" key="2">
    <source>
        <dbReference type="Proteomes" id="UP000220768"/>
    </source>
</evidence>
<dbReference type="Proteomes" id="UP000220768">
    <property type="component" value="Unassembled WGS sequence"/>
</dbReference>
<name>A0A2A6JHS4_9HYPH</name>
<proteinExistence type="predicted"/>
<gene>
    <name evidence="1" type="ORF">CO666_04165</name>
</gene>
<accession>A0A2A6JHS4</accession>
<organism evidence="1 2">
    <name type="scientific">Rhizobium chutanense</name>
    <dbReference type="NCBI Taxonomy" id="2035448"/>
    <lineage>
        <taxon>Bacteria</taxon>
        <taxon>Pseudomonadati</taxon>
        <taxon>Pseudomonadota</taxon>
        <taxon>Alphaproteobacteria</taxon>
        <taxon>Hyphomicrobiales</taxon>
        <taxon>Rhizobiaceae</taxon>
        <taxon>Rhizobium/Agrobacterium group</taxon>
        <taxon>Rhizobium</taxon>
    </lineage>
</organism>